<protein>
    <recommendedName>
        <fullName evidence="9">Dof zinc finger protein</fullName>
    </recommendedName>
</protein>
<proteinExistence type="predicted"/>
<evidence type="ECO:0000313" key="13">
    <source>
        <dbReference type="Proteomes" id="UP000836841"/>
    </source>
</evidence>
<evidence type="ECO:0000256" key="6">
    <source>
        <dbReference type="ARBA" id="ARBA00023163"/>
    </source>
</evidence>
<evidence type="ECO:0000256" key="9">
    <source>
        <dbReference type="RuleBase" id="RU369094"/>
    </source>
</evidence>
<feature type="domain" description="Dof-type" evidence="11">
    <location>
        <begin position="23"/>
        <end position="77"/>
    </location>
</feature>
<dbReference type="GO" id="GO:0003700">
    <property type="term" value="F:DNA-binding transcription factor activity"/>
    <property type="evidence" value="ECO:0007669"/>
    <property type="project" value="UniProtKB-UniRule"/>
</dbReference>
<reference evidence="12 13" key="1">
    <citation type="submission" date="2022-03" db="EMBL/GenBank/DDBJ databases">
        <authorList>
            <person name="Nunn A."/>
            <person name="Chopra R."/>
            <person name="Nunn A."/>
            <person name="Contreras Garrido A."/>
        </authorList>
    </citation>
    <scope>NUCLEOTIDE SEQUENCE [LARGE SCALE GENOMIC DNA]</scope>
</reference>
<keyword evidence="2 8" id="KW-0863">Zinc-finger</keyword>
<comment type="function">
    <text evidence="9">Transcription factor that binds specifically to a 5'-AA[AG]G-3' consensus core sequence.</text>
</comment>
<comment type="subcellular location">
    <subcellularLocation>
        <location evidence="8 9">Nucleus</location>
    </subcellularLocation>
</comment>
<evidence type="ECO:0000256" key="1">
    <source>
        <dbReference type="ARBA" id="ARBA00022723"/>
    </source>
</evidence>
<dbReference type="EMBL" id="OU466859">
    <property type="protein sequence ID" value="CAH2051422.1"/>
    <property type="molecule type" value="Genomic_DNA"/>
</dbReference>
<gene>
    <name evidence="12" type="ORF">TAV2_LOCUS9969</name>
</gene>
<keyword evidence="5 8" id="KW-0238">DNA-binding</keyword>
<accession>A0AAU9RUL4</accession>
<evidence type="ECO:0000256" key="10">
    <source>
        <dbReference type="SAM" id="MobiDB-lite"/>
    </source>
</evidence>
<sequence>MDNSNVFVRRDNQVSEEKLAPPRICPRCDSENIKFCYYNNYSMSQPRYFCKSCRRYWTHGGSLRNIPIGGSSRRSRSPKMDQPSGSVEVQQVNHHQPFLHVQETNEFVGSFDGSSSAVVGNHFGLPEIHADMVTNVLPIRSFPPMEALDYSDLSFRKNYYDVGSSELVGNPLMNQPNGKSVVLSSGHDNYRVNEEDPMKWNESFNNSTSMNHNVNTCGSR</sequence>
<dbReference type="AlphaFoldDB" id="A0AAU9RUL4"/>
<dbReference type="GO" id="GO:0008270">
    <property type="term" value="F:zinc ion binding"/>
    <property type="evidence" value="ECO:0007669"/>
    <property type="project" value="UniProtKB-KW"/>
</dbReference>
<feature type="region of interest" description="Disordered" evidence="10">
    <location>
        <begin position="68"/>
        <end position="90"/>
    </location>
</feature>
<evidence type="ECO:0000256" key="4">
    <source>
        <dbReference type="ARBA" id="ARBA00023015"/>
    </source>
</evidence>
<keyword evidence="13" id="KW-1185">Reference proteome</keyword>
<keyword evidence="7 8" id="KW-0539">Nucleus</keyword>
<dbReference type="GO" id="GO:0005634">
    <property type="term" value="C:nucleus"/>
    <property type="evidence" value="ECO:0007669"/>
    <property type="project" value="UniProtKB-SubCell"/>
</dbReference>
<keyword evidence="4 9" id="KW-0805">Transcription regulation</keyword>
<dbReference type="PROSITE" id="PS50884">
    <property type="entry name" value="ZF_DOF_2"/>
    <property type="match status" value="1"/>
</dbReference>
<dbReference type="PANTHER" id="PTHR31992:SF126">
    <property type="entry name" value="DOF ZINC FINGER PROTEIN DOF4.2-RELATED"/>
    <property type="match status" value="1"/>
</dbReference>
<dbReference type="InterPro" id="IPR003851">
    <property type="entry name" value="Znf_Dof"/>
</dbReference>
<organism evidence="12 13">
    <name type="scientific">Thlaspi arvense</name>
    <name type="common">Field penny-cress</name>
    <dbReference type="NCBI Taxonomy" id="13288"/>
    <lineage>
        <taxon>Eukaryota</taxon>
        <taxon>Viridiplantae</taxon>
        <taxon>Streptophyta</taxon>
        <taxon>Embryophyta</taxon>
        <taxon>Tracheophyta</taxon>
        <taxon>Spermatophyta</taxon>
        <taxon>Magnoliopsida</taxon>
        <taxon>eudicotyledons</taxon>
        <taxon>Gunneridae</taxon>
        <taxon>Pentapetalae</taxon>
        <taxon>rosids</taxon>
        <taxon>malvids</taxon>
        <taxon>Brassicales</taxon>
        <taxon>Brassicaceae</taxon>
        <taxon>Thlaspideae</taxon>
        <taxon>Thlaspi</taxon>
    </lineage>
</organism>
<evidence type="ECO:0000256" key="7">
    <source>
        <dbReference type="ARBA" id="ARBA00023242"/>
    </source>
</evidence>
<evidence type="ECO:0000259" key="11">
    <source>
        <dbReference type="PROSITE" id="PS50884"/>
    </source>
</evidence>
<evidence type="ECO:0000256" key="3">
    <source>
        <dbReference type="ARBA" id="ARBA00022833"/>
    </source>
</evidence>
<evidence type="ECO:0000256" key="2">
    <source>
        <dbReference type="ARBA" id="ARBA00022771"/>
    </source>
</evidence>
<dbReference type="PANTHER" id="PTHR31992">
    <property type="entry name" value="DOF ZINC FINGER PROTEIN DOF1.4-RELATED"/>
    <property type="match status" value="1"/>
</dbReference>
<keyword evidence="1 9" id="KW-0479">Metal-binding</keyword>
<evidence type="ECO:0000256" key="5">
    <source>
        <dbReference type="ARBA" id="ARBA00023125"/>
    </source>
</evidence>
<evidence type="ECO:0000256" key="8">
    <source>
        <dbReference type="PROSITE-ProRule" id="PRU00071"/>
    </source>
</evidence>
<dbReference type="Pfam" id="PF02701">
    <property type="entry name" value="Zn_ribbon_Dof"/>
    <property type="match status" value="1"/>
</dbReference>
<dbReference type="InterPro" id="IPR045174">
    <property type="entry name" value="Dof"/>
</dbReference>
<evidence type="ECO:0000313" key="12">
    <source>
        <dbReference type="EMBL" id="CAH2051422.1"/>
    </source>
</evidence>
<dbReference type="PROSITE" id="PS01361">
    <property type="entry name" value="ZF_DOF_1"/>
    <property type="match status" value="1"/>
</dbReference>
<keyword evidence="6 9" id="KW-0804">Transcription</keyword>
<name>A0AAU9RUL4_THLAR</name>
<keyword evidence="3 9" id="KW-0862">Zinc</keyword>
<dbReference type="Proteomes" id="UP000836841">
    <property type="component" value="Chromosome 3"/>
</dbReference>
<dbReference type="GO" id="GO:0003677">
    <property type="term" value="F:DNA binding"/>
    <property type="evidence" value="ECO:0007669"/>
    <property type="project" value="UniProtKB-UniRule"/>
</dbReference>